<protein>
    <submittedName>
        <fullName evidence="2">Uncharacterized protein</fullName>
    </submittedName>
</protein>
<dbReference type="Proteomes" id="UP000017984">
    <property type="component" value="Chromosome"/>
</dbReference>
<accession>V6JZB8</accession>
<feature type="region of interest" description="Disordered" evidence="1">
    <location>
        <begin position="98"/>
        <end position="120"/>
    </location>
</feature>
<evidence type="ECO:0000256" key="1">
    <source>
        <dbReference type="SAM" id="MobiDB-lite"/>
    </source>
</evidence>
<dbReference type="AlphaFoldDB" id="V6JZB8"/>
<proteinExistence type="predicted"/>
<dbReference type="EMBL" id="AWQX01000265">
    <property type="protein sequence ID" value="EST24486.1"/>
    <property type="molecule type" value="Genomic_DNA"/>
</dbReference>
<dbReference type="STRING" id="1352936.M878_30435"/>
<name>V6JZB8_STRRC</name>
<comment type="caution">
    <text evidence="2">The sequence shown here is derived from an EMBL/GenBank/DDBJ whole genome shotgun (WGS) entry which is preliminary data.</text>
</comment>
<feature type="region of interest" description="Disordered" evidence="1">
    <location>
        <begin position="23"/>
        <end position="58"/>
    </location>
</feature>
<keyword evidence="3" id="KW-1185">Reference proteome</keyword>
<dbReference type="HOGENOM" id="CLU_1554451_0_0_11"/>
<evidence type="ECO:0000313" key="2">
    <source>
        <dbReference type="EMBL" id="EST24486.1"/>
    </source>
</evidence>
<sequence length="172" mass="19253">MKMDTEDSTGPPPEATLIRIAREARGWSPEHAAARMTTKYSGSSWRQMEAGYRGRDRKPVKVKAPVLAAMAFTVGVTPDRLEEVGRKDAAAILREVERQEAQVSAQGEQPSEMPPALRAAPPHVRRMIDAALEDVDPEDRADVLREMAADYETVRKRRTWTARDPQRPRHAG</sequence>
<gene>
    <name evidence="2" type="ORF">M878_30435</name>
</gene>
<reference evidence="2 3" key="1">
    <citation type="journal article" date="2014" name="Genome Announc.">
        <title>Draft Genome Sequence of Streptomyces roseochromogenes subsp. oscitans DS 12.976, Producer of the Aminocoumarin Antibiotic Clorobiocin.</title>
        <authorList>
            <person name="Ruckert C."/>
            <person name="Kalinowski J."/>
            <person name="Heide L."/>
            <person name="Apel A.K."/>
        </authorList>
    </citation>
    <scope>NUCLEOTIDE SEQUENCE [LARGE SCALE GENOMIC DNA]</scope>
    <source>
        <strain evidence="2 3">DS 12.976</strain>
    </source>
</reference>
<organism evidence="2 3">
    <name type="scientific">Streptomyces roseochromogenus subsp. oscitans DS 12.976</name>
    <dbReference type="NCBI Taxonomy" id="1352936"/>
    <lineage>
        <taxon>Bacteria</taxon>
        <taxon>Bacillati</taxon>
        <taxon>Actinomycetota</taxon>
        <taxon>Actinomycetes</taxon>
        <taxon>Kitasatosporales</taxon>
        <taxon>Streptomycetaceae</taxon>
        <taxon>Streptomyces</taxon>
    </lineage>
</organism>
<dbReference type="Pfam" id="PF13560">
    <property type="entry name" value="HTH_31"/>
    <property type="match status" value="1"/>
</dbReference>
<evidence type="ECO:0000313" key="3">
    <source>
        <dbReference type="Proteomes" id="UP000017984"/>
    </source>
</evidence>
<dbReference type="PATRIC" id="fig|1352936.5.peg.6341"/>